<organism evidence="3 4">
    <name type="scientific">Salmonella enterica</name>
    <name type="common">Salmonella choleraesuis</name>
    <dbReference type="NCBI Taxonomy" id="28901"/>
    <lineage>
        <taxon>Bacteria</taxon>
        <taxon>Pseudomonadati</taxon>
        <taxon>Pseudomonadota</taxon>
        <taxon>Gammaproteobacteria</taxon>
        <taxon>Enterobacterales</taxon>
        <taxon>Enterobacteriaceae</taxon>
        <taxon>Salmonella</taxon>
    </lineage>
</organism>
<dbReference type="InterPro" id="IPR005094">
    <property type="entry name" value="Endonuclease_MobA/VirD2"/>
</dbReference>
<protein>
    <submittedName>
        <fullName evidence="3">Relaxase</fullName>
    </submittedName>
</protein>
<dbReference type="AlphaFoldDB" id="A0A4Q1J6T7"/>
<dbReference type="Pfam" id="PF03432">
    <property type="entry name" value="Relaxase"/>
    <property type="match status" value="1"/>
</dbReference>
<feature type="compositionally biased region" description="Basic and acidic residues" evidence="1">
    <location>
        <begin position="158"/>
        <end position="169"/>
    </location>
</feature>
<accession>A0A4Q1J6T7</accession>
<evidence type="ECO:0000313" key="4">
    <source>
        <dbReference type="Proteomes" id="UP000290660"/>
    </source>
</evidence>
<evidence type="ECO:0000313" key="3">
    <source>
        <dbReference type="EMBL" id="RXQ23755.1"/>
    </source>
</evidence>
<sequence>MKGMQRIKRHKNFINVVKYVLKPGSHHKSDPVVIGGNMTGDCAKELIAEFDTASKLRKDIAKPAWHNSLRLPYGDKLSNEQWKLIADDYMTQLGFSDTHLRCYVLHDDSVGQHIHIIANRIGSVDGKVHLGRHESLVSGRIIQELEIKYGLTITKGPEPLKPENTENGKNKAIPKKAKKLSRNETMYEKRTGEICNKKQLQVILDENLADTPSVEIFIKRLEEEKVQWKANLSSTGKMNGLSFELNGISFKASQLGKKYSWNNLQKKLNYQPERDNNFFIKNESMSVSEIKIVIEKK</sequence>
<dbReference type="EMBL" id="RSEO01000068">
    <property type="protein sequence ID" value="RXQ23755.1"/>
    <property type="molecule type" value="Genomic_DNA"/>
</dbReference>
<gene>
    <name evidence="3" type="ORF">EI538_23915</name>
</gene>
<reference evidence="3 4" key="1">
    <citation type="submission" date="2018-12" db="EMBL/GenBank/DDBJ databases">
        <title>Identification of serotype of rogose Salmonella by whole genome sequencing.</title>
        <authorList>
            <person name="Sacchi C.T."/>
            <person name="Goncalves C.R."/>
            <person name="Tiba-Casas M.R."/>
        </authorList>
    </citation>
    <scope>NUCLEOTIDE SEQUENCE [LARGE SCALE GENOMIC DNA]</scope>
    <source>
        <strain evidence="3 4">169_17</strain>
    </source>
</reference>
<dbReference type="Proteomes" id="UP000290660">
    <property type="component" value="Unassembled WGS sequence"/>
</dbReference>
<comment type="caution">
    <text evidence="3">The sequence shown here is derived from an EMBL/GenBank/DDBJ whole genome shotgun (WGS) entry which is preliminary data.</text>
</comment>
<feature type="region of interest" description="Disordered" evidence="1">
    <location>
        <begin position="158"/>
        <end position="178"/>
    </location>
</feature>
<proteinExistence type="predicted"/>
<evidence type="ECO:0000259" key="2">
    <source>
        <dbReference type="Pfam" id="PF03432"/>
    </source>
</evidence>
<feature type="domain" description="MobA/VirD2-like nuclease" evidence="2">
    <location>
        <begin position="19"/>
        <end position="151"/>
    </location>
</feature>
<name>A0A4Q1J6T7_SALER</name>
<evidence type="ECO:0000256" key="1">
    <source>
        <dbReference type="SAM" id="MobiDB-lite"/>
    </source>
</evidence>